<dbReference type="Pfam" id="PF20400">
    <property type="entry name" value="BAR_4"/>
    <property type="match status" value="1"/>
</dbReference>
<dbReference type="InterPro" id="IPR043453">
    <property type="entry name" value="Slm1_PH"/>
</dbReference>
<dbReference type="Pfam" id="PF20399">
    <property type="entry name" value="PH_20"/>
    <property type="match status" value="1"/>
</dbReference>
<evidence type="ECO:0000313" key="4">
    <source>
        <dbReference type="EMBL" id="RJE27274.1"/>
    </source>
</evidence>
<protein>
    <submittedName>
        <fullName evidence="4">PH domain protein</fullName>
    </submittedName>
</protein>
<feature type="compositionally biased region" description="Polar residues" evidence="2">
    <location>
        <begin position="34"/>
        <end position="51"/>
    </location>
</feature>
<dbReference type="InterPro" id="IPR046869">
    <property type="entry name" value="SLM1/RGC1-like_PH"/>
</dbReference>
<dbReference type="Gene3D" id="1.20.1270.60">
    <property type="entry name" value="Arfaptin homology (AH) domain/BAR domain"/>
    <property type="match status" value="1"/>
</dbReference>
<feature type="domain" description="PH" evidence="3">
    <location>
        <begin position="431"/>
        <end position="536"/>
    </location>
</feature>
<feature type="compositionally biased region" description="Low complexity" evidence="2">
    <location>
        <begin position="746"/>
        <end position="760"/>
    </location>
</feature>
<feature type="compositionally biased region" description="Low complexity" evidence="2">
    <location>
        <begin position="684"/>
        <end position="701"/>
    </location>
</feature>
<feature type="compositionally biased region" description="Basic and acidic residues" evidence="2">
    <location>
        <begin position="706"/>
        <end position="717"/>
    </location>
</feature>
<dbReference type="PROSITE" id="PS50003">
    <property type="entry name" value="PH_DOMAIN"/>
    <property type="match status" value="1"/>
</dbReference>
<evidence type="ECO:0000259" key="3">
    <source>
        <dbReference type="PROSITE" id="PS50003"/>
    </source>
</evidence>
<dbReference type="PANTHER" id="PTHR31941">
    <property type="entry name" value="CYTOSKELETAL SIGNALING PROTEIN SLM1"/>
    <property type="match status" value="1"/>
</dbReference>
<name>A0A3A3A6F1_9EURO</name>
<feature type="compositionally biased region" description="Polar residues" evidence="2">
    <location>
        <begin position="89"/>
        <end position="103"/>
    </location>
</feature>
<dbReference type="SUPFAM" id="SSF50729">
    <property type="entry name" value="PH domain-like"/>
    <property type="match status" value="1"/>
</dbReference>
<feature type="region of interest" description="Disordered" evidence="2">
    <location>
        <begin position="1"/>
        <end position="137"/>
    </location>
</feature>
<feature type="compositionally biased region" description="Basic residues" evidence="2">
    <location>
        <begin position="108"/>
        <end position="130"/>
    </location>
</feature>
<feature type="compositionally biased region" description="Polar residues" evidence="2">
    <location>
        <begin position="603"/>
        <end position="618"/>
    </location>
</feature>
<dbReference type="SUPFAM" id="SSF103657">
    <property type="entry name" value="BAR/IMD domain-like"/>
    <property type="match status" value="1"/>
</dbReference>
<dbReference type="OrthoDB" id="5598057at2759"/>
<comment type="caution">
    <text evidence="4">The sequence shown here is derived from an EMBL/GenBank/DDBJ whole genome shotgun (WGS) entry which is preliminary data.</text>
</comment>
<feature type="compositionally biased region" description="Basic and acidic residues" evidence="2">
    <location>
        <begin position="643"/>
        <end position="652"/>
    </location>
</feature>
<keyword evidence="1" id="KW-0597">Phosphoprotein</keyword>
<evidence type="ECO:0000313" key="5">
    <source>
        <dbReference type="Proteomes" id="UP000266188"/>
    </source>
</evidence>
<feature type="region of interest" description="Disordered" evidence="2">
    <location>
        <begin position="577"/>
        <end position="833"/>
    </location>
</feature>
<feature type="compositionally biased region" description="Pro residues" evidence="2">
    <location>
        <begin position="824"/>
        <end position="833"/>
    </location>
</feature>
<dbReference type="InterPro" id="IPR011993">
    <property type="entry name" value="PH-like_dom_sf"/>
</dbReference>
<keyword evidence="5" id="KW-1185">Reference proteome</keyword>
<dbReference type="Gene3D" id="2.30.29.30">
    <property type="entry name" value="Pleckstrin-homology domain (PH domain)/Phosphotyrosine-binding domain (PTB)"/>
    <property type="match status" value="1"/>
</dbReference>
<feature type="compositionally biased region" description="Polar residues" evidence="2">
    <location>
        <begin position="780"/>
        <end position="793"/>
    </location>
</feature>
<dbReference type="CDD" id="cd13311">
    <property type="entry name" value="PH_Slm1"/>
    <property type="match status" value="1"/>
</dbReference>
<dbReference type="AlphaFoldDB" id="A0A3A3A6F1"/>
<dbReference type="EMBL" id="MVGC01000006">
    <property type="protein sequence ID" value="RJE27274.1"/>
    <property type="molecule type" value="Genomic_DNA"/>
</dbReference>
<feature type="compositionally biased region" description="Polar residues" evidence="2">
    <location>
        <begin position="1"/>
        <end position="19"/>
    </location>
</feature>
<organism evidence="4 5">
    <name type="scientific">Aspergillus sclerotialis</name>
    <dbReference type="NCBI Taxonomy" id="2070753"/>
    <lineage>
        <taxon>Eukaryota</taxon>
        <taxon>Fungi</taxon>
        <taxon>Dikarya</taxon>
        <taxon>Ascomycota</taxon>
        <taxon>Pezizomycotina</taxon>
        <taxon>Eurotiomycetes</taxon>
        <taxon>Eurotiomycetidae</taxon>
        <taxon>Eurotiales</taxon>
        <taxon>Aspergillaceae</taxon>
        <taxon>Aspergillus</taxon>
        <taxon>Aspergillus subgen. Polypaecilum</taxon>
    </lineage>
</organism>
<proteinExistence type="predicted"/>
<accession>A0A3A3A6F1</accession>
<sequence>MAMGARSQTPVQDTYSSIPHPNDPTLINKGYGPRSSSRPNSWVAGSSSYPTHGTLADPSPIPHNARFREELDPTSQRASLDGSAVGMQRSASLMSHGSRSATPSRSSTLRKKSSLSKRGSVRRSGSRRSMRAGSVRSLNLGDKEKYAVDGDDPNSAFYVPIPTNGTPTETLANRFQAWRKFVKELIVFFKELQKSYEARSKLLSSASGVMHNTSAPQAFLQSGGLSDATEIIRDFHRQAYLEANKAAEVESEVIKQLTSLRNDLQKKTKEIKNLSGDFKNSVDKEMEGTRKTVRHLHEALGLVDTDPSATSGKGDPFIVRLNVDKQIEKQIEEENYLHRAFLNLESSGRELESIVVSEIQKAYNAYASILKREADGTYDTVEKLRVGPISMPRDHEWNAFIANTDELVDPRVSLRNVENITYPGKDHPAAAEVRSGMLERKSKYLKSYTPGWYVLSPTHLHEFKSADRLPFQTPVMSLYLPDQKLGSHSQPDSTSFKFMLKGRQTGAMHRGHSWVFRAESYETMMAWYEDIASLISKTGEARNAYVRRHVRSVSGTSVVSSDGAMDEDEADRIPYSSEAAVLSQERPTSEPRQPGGRFPSDVQIDQHQNMALSPSSEESSGDKDLLVVAGSPPGGHSLSHARSVSDRGKDPSPSRMGNEPVNSAYGQQPPLERHDSYYGDWMGPSAAAAPQQKLAQQQKLSEQADDDKQVVQTDRENVTNTIVAVPGSTGSHEQRNRRGSGSSVPTTTNVTENTNNTIPTSFEDNQGQLADRTKDESEGTSDTITPATPTGETPNGVEIIGDDSSLGRQGKDSMSTLELKIPGRYPPPNVPAG</sequence>
<evidence type="ECO:0000256" key="1">
    <source>
        <dbReference type="ARBA" id="ARBA00022553"/>
    </source>
</evidence>
<dbReference type="STRING" id="2070753.A0A3A3A6F1"/>
<reference evidence="5" key="1">
    <citation type="submission" date="2017-02" db="EMBL/GenBank/DDBJ databases">
        <authorList>
            <person name="Tafer H."/>
            <person name="Lopandic K."/>
        </authorList>
    </citation>
    <scope>NUCLEOTIDE SEQUENCE [LARGE SCALE GENOMIC DNA]</scope>
    <source>
        <strain evidence="5">CBS 366.77</strain>
    </source>
</reference>
<dbReference type="InterPro" id="IPR046868">
    <property type="entry name" value="BAR_4"/>
</dbReference>
<gene>
    <name evidence="4" type="ORF">PHISCL_00405</name>
</gene>
<dbReference type="InterPro" id="IPR001849">
    <property type="entry name" value="PH_domain"/>
</dbReference>
<dbReference type="Proteomes" id="UP000266188">
    <property type="component" value="Unassembled WGS sequence"/>
</dbReference>
<dbReference type="InterPro" id="IPR027267">
    <property type="entry name" value="AH/BAR_dom_sf"/>
</dbReference>
<dbReference type="SMART" id="SM00233">
    <property type="entry name" value="PH"/>
    <property type="match status" value="1"/>
</dbReference>
<evidence type="ECO:0000256" key="2">
    <source>
        <dbReference type="SAM" id="MobiDB-lite"/>
    </source>
</evidence>
<dbReference type="PANTHER" id="PTHR31941:SF16">
    <property type="entry name" value="PHOSPHATIDYLINOSITOL 4,5-BISPHOSPHATE-BINDING PROTEIN SLM1-RELATED"/>
    <property type="match status" value="1"/>
</dbReference>